<organism evidence="9 10">
    <name type="scientific">Tepidimonas aquatica</name>
    <dbReference type="NCBI Taxonomy" id="247482"/>
    <lineage>
        <taxon>Bacteria</taxon>
        <taxon>Pseudomonadati</taxon>
        <taxon>Pseudomonadota</taxon>
        <taxon>Betaproteobacteria</taxon>
        <taxon>Burkholderiales</taxon>
        <taxon>Tepidimonas</taxon>
    </lineage>
</organism>
<evidence type="ECO:0000256" key="1">
    <source>
        <dbReference type="ARBA" id="ARBA00011900"/>
    </source>
</evidence>
<dbReference type="Gene3D" id="3.40.50.150">
    <property type="entry name" value="Vaccinia Virus protein VP39"/>
    <property type="match status" value="1"/>
</dbReference>
<dbReference type="OrthoDB" id="9782445at2"/>
<keyword evidence="10" id="KW-1185">Reference proteome</keyword>
<evidence type="ECO:0000313" key="9">
    <source>
        <dbReference type="EMBL" id="TSE21733.1"/>
    </source>
</evidence>
<accession>A0A554WDR8</accession>
<sequence length="1059" mass="116698">MTPQAFIAKWAAGGAADGLSERAGAQAHFIDLCRLLDVPEPADPEAYCFERGLKKTGGSSGWADVWKRGCFAWEYKAPGRDLAAALRQLMTYALALDNPPLLIVSDRQRIEIHTHFTGTPSECHVFELADLLDPSARQRLRWAWTEPERFRPRRTTQDVTAEAAARFAELAQRLTARGHDPQTTAHFLIQCLFCLFAEDAGLLPARLFERILDKSAAAPEKLQQRLGELFAAMRGGGDFLLEDIAWFNGGLFETIAPLPLQAEEAAILRDAARMDWSQIEPSIFGTLFERGLDPAKRSQLGAHYTDPATIGKLIEPLIVQPLAREWASARQRIAEAMARFEAGGKGSQTARKAAQAAFLGYLERLKNFRVLDPACGSGNFLYLALRALKDLEHRANLDAEALGLQRQLGIETSPANVLGIELNPYAAELARVTVWIGEIQWMLKHGYAIRRNPILAKLDHIECRDALLNPDGSEADWPQADVIIGNPPFLGDKKMRSELGDAYTERLRETYAGRVPGGADLVAYWFEKARAQIEAGKASRAGLVATNSIRGGANRRVLDRILDSAQAQPNNVGDDHGDLRHPGVDPHPQGSGAAAGAGRGGGAHHRPLSGGHRDPRLSGHPSGRAEDRPHQVDDGGVDRPGGGDRGAGQAALTIFEAWSDEPWFNDGAAVRVSLICFGRHDGPVRLDGREVAAIHADLTAAAANGQGDVTRARKLLENADAAYLGIQKTGPFEVPGETARAWLRLPNPNGRSNADVVKPWFNGLDITRRNRDYWIIDFGTDTPEHQACLYETPFEYARAHVRPTRVGKREARTNEMWWLFQWSRPLMRRAISNLPRFIVTPEVAKHRVFAWVSQPIVPDKNLTVIARADDATFGILHSRFHELWSLRLGTWLGVGNDPRYTPTTTFETFPFPQGLTPADTAHQRTETLEGGARIPAGLPPAARMHAEAIARAAHRLHALREAWLNPPEWVEWQRTPEEEKAGFPPRPVARPGFEAQLKTRTLTNLYNQRPAWLAQAHVALDAAVAAAYGWADYTPETPDEEILARLLALNRARAGGQGG</sequence>
<dbReference type="GO" id="GO:0003676">
    <property type="term" value="F:nucleic acid binding"/>
    <property type="evidence" value="ECO:0007669"/>
    <property type="project" value="InterPro"/>
</dbReference>
<dbReference type="Pfam" id="PF20473">
    <property type="entry name" value="MmeI_Mtase"/>
    <property type="match status" value="1"/>
</dbReference>
<dbReference type="PROSITE" id="PS00092">
    <property type="entry name" value="N6_MTASE"/>
    <property type="match status" value="1"/>
</dbReference>
<evidence type="ECO:0000256" key="5">
    <source>
        <dbReference type="SAM" id="MobiDB-lite"/>
    </source>
</evidence>
<evidence type="ECO:0000256" key="4">
    <source>
        <dbReference type="ARBA" id="ARBA00047942"/>
    </source>
</evidence>
<keyword evidence="3" id="KW-0808">Transferase</keyword>
<evidence type="ECO:0000259" key="8">
    <source>
        <dbReference type="Pfam" id="PF20473"/>
    </source>
</evidence>
<keyword evidence="2" id="KW-0489">Methyltransferase</keyword>
<feature type="domain" description="MmeI-like helicase spacer" evidence="7">
    <location>
        <begin position="184"/>
        <end position="252"/>
    </location>
</feature>
<protein>
    <recommendedName>
        <fullName evidence="1">site-specific DNA-methyltransferase (adenine-specific)</fullName>
        <ecNumber evidence="1">2.1.1.72</ecNumber>
    </recommendedName>
</protein>
<feature type="compositionally biased region" description="Basic and acidic residues" evidence="5">
    <location>
        <begin position="611"/>
        <end position="637"/>
    </location>
</feature>
<feature type="domain" description="MmeI-like N-terminal" evidence="6">
    <location>
        <begin position="1"/>
        <end position="176"/>
    </location>
</feature>
<evidence type="ECO:0000256" key="3">
    <source>
        <dbReference type="ARBA" id="ARBA00022679"/>
    </source>
</evidence>
<dbReference type="Pfam" id="PF20465">
    <property type="entry name" value="MmeI_hel"/>
    <property type="match status" value="1"/>
</dbReference>
<reference evidence="9 10" key="1">
    <citation type="submission" date="2019-07" db="EMBL/GenBank/DDBJ databases">
        <title>Tepidimonas aquatica CLN-1 draft genome.</title>
        <authorList>
            <person name="Da Costa M.S."/>
            <person name="Froufe H.J.C."/>
            <person name="Egas C."/>
            <person name="Albuquerque L."/>
        </authorList>
    </citation>
    <scope>NUCLEOTIDE SEQUENCE [LARGE SCALE GENOMIC DNA]</scope>
    <source>
        <strain evidence="9 10">CLN-1</strain>
    </source>
</reference>
<evidence type="ECO:0000256" key="2">
    <source>
        <dbReference type="ARBA" id="ARBA00022603"/>
    </source>
</evidence>
<dbReference type="Pfam" id="PF20464">
    <property type="entry name" value="MmeI_N"/>
    <property type="match status" value="1"/>
</dbReference>
<dbReference type="SUPFAM" id="SSF53335">
    <property type="entry name" value="S-adenosyl-L-methionine-dependent methyltransferases"/>
    <property type="match status" value="1"/>
</dbReference>
<dbReference type="EMBL" id="VJNA01000036">
    <property type="protein sequence ID" value="TSE21733.1"/>
    <property type="molecule type" value="Genomic_DNA"/>
</dbReference>
<dbReference type="InterPro" id="IPR046816">
    <property type="entry name" value="MmeI_Mtase"/>
</dbReference>
<dbReference type="GO" id="GO:0009007">
    <property type="term" value="F:site-specific DNA-methyltransferase (adenine-specific) activity"/>
    <property type="evidence" value="ECO:0007669"/>
    <property type="project" value="UniProtKB-EC"/>
</dbReference>
<comment type="catalytic activity">
    <reaction evidence="4">
        <text>a 2'-deoxyadenosine in DNA + S-adenosyl-L-methionine = an N(6)-methyl-2'-deoxyadenosine in DNA + S-adenosyl-L-homocysteine + H(+)</text>
        <dbReference type="Rhea" id="RHEA:15197"/>
        <dbReference type="Rhea" id="RHEA-COMP:12418"/>
        <dbReference type="Rhea" id="RHEA-COMP:12419"/>
        <dbReference type="ChEBI" id="CHEBI:15378"/>
        <dbReference type="ChEBI" id="CHEBI:57856"/>
        <dbReference type="ChEBI" id="CHEBI:59789"/>
        <dbReference type="ChEBI" id="CHEBI:90615"/>
        <dbReference type="ChEBI" id="CHEBI:90616"/>
        <dbReference type="EC" id="2.1.1.72"/>
    </reaction>
</comment>
<feature type="compositionally biased region" description="Basic and acidic residues" evidence="5">
    <location>
        <begin position="573"/>
        <end position="584"/>
    </location>
</feature>
<dbReference type="PANTHER" id="PTHR33841:SF1">
    <property type="entry name" value="DNA METHYLTRANSFERASE A"/>
    <property type="match status" value="1"/>
</dbReference>
<dbReference type="InterPro" id="IPR046817">
    <property type="entry name" value="MmeI_N"/>
</dbReference>
<feature type="region of interest" description="Disordered" evidence="5">
    <location>
        <begin position="567"/>
        <end position="647"/>
    </location>
</feature>
<gene>
    <name evidence="9" type="ORF">Taqua_02262</name>
</gene>
<feature type="domain" description="MmeI-like DNA-methyltransferase" evidence="8">
    <location>
        <begin position="355"/>
        <end position="557"/>
    </location>
</feature>
<name>A0A554WDR8_9BURK</name>
<dbReference type="InterPro" id="IPR046819">
    <property type="entry name" value="MmeI_hel"/>
</dbReference>
<dbReference type="GO" id="GO:0032259">
    <property type="term" value="P:methylation"/>
    <property type="evidence" value="ECO:0007669"/>
    <property type="project" value="UniProtKB-KW"/>
</dbReference>
<dbReference type="PRINTS" id="PR00507">
    <property type="entry name" value="N12N6MTFRASE"/>
</dbReference>
<dbReference type="RefSeq" id="WP_144326760.1">
    <property type="nucleotide sequence ID" value="NZ_VJNA01000036.1"/>
</dbReference>
<comment type="caution">
    <text evidence="9">The sequence shown here is derived from an EMBL/GenBank/DDBJ whole genome shotgun (WGS) entry which is preliminary data.</text>
</comment>
<dbReference type="InterPro" id="IPR002052">
    <property type="entry name" value="DNA_methylase_N6_adenine_CS"/>
</dbReference>
<dbReference type="PANTHER" id="PTHR33841">
    <property type="entry name" value="DNA METHYLTRANSFERASE YEEA-RELATED"/>
    <property type="match status" value="1"/>
</dbReference>
<evidence type="ECO:0000259" key="7">
    <source>
        <dbReference type="Pfam" id="PF20465"/>
    </source>
</evidence>
<dbReference type="AlphaFoldDB" id="A0A554WDR8"/>
<dbReference type="EC" id="2.1.1.72" evidence="1"/>
<dbReference type="InterPro" id="IPR050953">
    <property type="entry name" value="N4_N6_ade-DNA_methylase"/>
</dbReference>
<evidence type="ECO:0000259" key="6">
    <source>
        <dbReference type="Pfam" id="PF20464"/>
    </source>
</evidence>
<dbReference type="InterPro" id="IPR029063">
    <property type="entry name" value="SAM-dependent_MTases_sf"/>
</dbReference>
<evidence type="ECO:0000313" key="10">
    <source>
        <dbReference type="Proteomes" id="UP000318554"/>
    </source>
</evidence>
<dbReference type="Proteomes" id="UP000318554">
    <property type="component" value="Unassembled WGS sequence"/>
</dbReference>
<proteinExistence type="predicted"/>